<dbReference type="Proteomes" id="UP000596929">
    <property type="component" value="Unassembled WGS sequence"/>
</dbReference>
<keyword evidence="4 7" id="KW-0812">Transmembrane</keyword>
<organism evidence="9 10">
    <name type="scientific">Clostridium hominis</name>
    <dbReference type="NCBI Taxonomy" id="2763036"/>
    <lineage>
        <taxon>Bacteria</taxon>
        <taxon>Bacillati</taxon>
        <taxon>Bacillota</taxon>
        <taxon>Clostridia</taxon>
        <taxon>Eubacteriales</taxon>
        <taxon>Clostridiaceae</taxon>
        <taxon>Clostridium</taxon>
    </lineage>
</organism>
<dbReference type="Pfam" id="PF00528">
    <property type="entry name" value="BPD_transp_1"/>
    <property type="match status" value="1"/>
</dbReference>
<keyword evidence="3" id="KW-1003">Cell membrane</keyword>
<keyword evidence="2 7" id="KW-0813">Transport</keyword>
<feature type="transmembrane region" description="Helical" evidence="7">
    <location>
        <begin position="29"/>
        <end position="54"/>
    </location>
</feature>
<evidence type="ECO:0000259" key="8">
    <source>
        <dbReference type="PROSITE" id="PS50928"/>
    </source>
</evidence>
<feature type="transmembrane region" description="Helical" evidence="7">
    <location>
        <begin position="98"/>
        <end position="116"/>
    </location>
</feature>
<dbReference type="InterPro" id="IPR050366">
    <property type="entry name" value="BP-dependent_transpt_permease"/>
</dbReference>
<protein>
    <submittedName>
        <fullName evidence="9">ABC transporter permease</fullName>
    </submittedName>
</protein>
<keyword evidence="5 7" id="KW-1133">Transmembrane helix</keyword>
<dbReference type="PANTHER" id="PTHR43386">
    <property type="entry name" value="OLIGOPEPTIDE TRANSPORT SYSTEM PERMEASE PROTEIN APPC"/>
    <property type="match status" value="1"/>
</dbReference>
<evidence type="ECO:0000256" key="5">
    <source>
        <dbReference type="ARBA" id="ARBA00022989"/>
    </source>
</evidence>
<dbReference type="EMBL" id="JACOOO010000038">
    <property type="protein sequence ID" value="MBC5630464.1"/>
    <property type="molecule type" value="Genomic_DNA"/>
</dbReference>
<feature type="transmembrane region" description="Helical" evidence="7">
    <location>
        <begin position="202"/>
        <end position="224"/>
    </location>
</feature>
<gene>
    <name evidence="9" type="ORF">H8S20_16515</name>
</gene>
<name>A0ABR7DGC3_9CLOT</name>
<proteinExistence type="inferred from homology"/>
<dbReference type="InterPro" id="IPR000515">
    <property type="entry name" value="MetI-like"/>
</dbReference>
<sequence>MDLANSNVAPNKIFYFGTDSMGRDIFSNIWYGGRVSLFIGIFSTVISTFIGVMYGCISGMSSQWIDNLMMKATELLLSIPSILLIIFMQSIIGGNTPISMAIVIGIVSWTGIAKVVRSEVRQIRNSEYILSAKIMGGRFFYILRRHLVPNFMASIMFMVVSNIASAIATESTLSFLGIGLPLDIISWGSMLSLAQNALLSNVWWVILFPGLFLIITLICIANIGNYLRKKNIKKYNNL</sequence>
<evidence type="ECO:0000256" key="1">
    <source>
        <dbReference type="ARBA" id="ARBA00004651"/>
    </source>
</evidence>
<dbReference type="PANTHER" id="PTHR43386:SF1">
    <property type="entry name" value="D,D-DIPEPTIDE TRANSPORT SYSTEM PERMEASE PROTEIN DDPC-RELATED"/>
    <property type="match status" value="1"/>
</dbReference>
<keyword evidence="6 7" id="KW-0472">Membrane</keyword>
<dbReference type="CDD" id="cd06261">
    <property type="entry name" value="TM_PBP2"/>
    <property type="match status" value="1"/>
</dbReference>
<keyword evidence="10" id="KW-1185">Reference proteome</keyword>
<dbReference type="SUPFAM" id="SSF161098">
    <property type="entry name" value="MetI-like"/>
    <property type="match status" value="1"/>
</dbReference>
<comment type="similarity">
    <text evidence="7">Belongs to the binding-protein-dependent transport system permease family.</text>
</comment>
<evidence type="ECO:0000256" key="3">
    <source>
        <dbReference type="ARBA" id="ARBA00022475"/>
    </source>
</evidence>
<evidence type="ECO:0000313" key="10">
    <source>
        <dbReference type="Proteomes" id="UP000596929"/>
    </source>
</evidence>
<dbReference type="InterPro" id="IPR035906">
    <property type="entry name" value="MetI-like_sf"/>
</dbReference>
<comment type="subcellular location">
    <subcellularLocation>
        <location evidence="1 7">Cell membrane</location>
        <topology evidence="1 7">Multi-pass membrane protein</topology>
    </subcellularLocation>
</comment>
<feature type="transmembrane region" description="Helical" evidence="7">
    <location>
        <begin position="147"/>
        <end position="168"/>
    </location>
</feature>
<feature type="transmembrane region" description="Helical" evidence="7">
    <location>
        <begin position="75"/>
        <end position="92"/>
    </location>
</feature>
<evidence type="ECO:0000256" key="2">
    <source>
        <dbReference type="ARBA" id="ARBA00022448"/>
    </source>
</evidence>
<evidence type="ECO:0000256" key="6">
    <source>
        <dbReference type="ARBA" id="ARBA00023136"/>
    </source>
</evidence>
<dbReference type="PROSITE" id="PS50928">
    <property type="entry name" value="ABC_TM1"/>
    <property type="match status" value="1"/>
</dbReference>
<evidence type="ECO:0000256" key="4">
    <source>
        <dbReference type="ARBA" id="ARBA00022692"/>
    </source>
</evidence>
<feature type="domain" description="ABC transmembrane type-1" evidence="8">
    <location>
        <begin position="33"/>
        <end position="224"/>
    </location>
</feature>
<comment type="caution">
    <text evidence="9">The sequence shown here is derived from an EMBL/GenBank/DDBJ whole genome shotgun (WGS) entry which is preliminary data.</text>
</comment>
<dbReference type="Gene3D" id="1.10.3720.10">
    <property type="entry name" value="MetI-like"/>
    <property type="match status" value="1"/>
</dbReference>
<evidence type="ECO:0000313" key="9">
    <source>
        <dbReference type="EMBL" id="MBC5630464.1"/>
    </source>
</evidence>
<accession>A0ABR7DGC3</accession>
<evidence type="ECO:0000256" key="7">
    <source>
        <dbReference type="RuleBase" id="RU363032"/>
    </source>
</evidence>
<reference evidence="9 10" key="1">
    <citation type="submission" date="2020-08" db="EMBL/GenBank/DDBJ databases">
        <title>Genome public.</title>
        <authorList>
            <person name="Liu C."/>
            <person name="Sun Q."/>
        </authorList>
    </citation>
    <scope>NUCLEOTIDE SEQUENCE [LARGE SCALE GENOMIC DNA]</scope>
    <source>
        <strain evidence="9 10">NSJ-6</strain>
    </source>
</reference>